<dbReference type="OrthoDB" id="7698949at2759"/>
<dbReference type="GO" id="GO:0015074">
    <property type="term" value="P:DNA integration"/>
    <property type="evidence" value="ECO:0007669"/>
    <property type="project" value="UniProtKB-KW"/>
</dbReference>
<gene>
    <name evidence="20" type="ORF">RF55_11363</name>
</gene>
<dbReference type="Gene3D" id="3.30.420.10">
    <property type="entry name" value="Ribonuclease H-like superfamily/Ribonuclease H"/>
    <property type="match status" value="1"/>
</dbReference>
<reference evidence="20 21" key="1">
    <citation type="submission" date="2015-04" db="EMBL/GenBank/DDBJ databases">
        <title>Lasius niger genome sequencing.</title>
        <authorList>
            <person name="Konorov E.A."/>
            <person name="Nikitin M.A."/>
            <person name="Kirill M.V."/>
            <person name="Chang P."/>
        </authorList>
    </citation>
    <scope>NUCLEOTIDE SEQUENCE [LARGE SCALE GENOMIC DNA]</scope>
    <source>
        <tissue evidence="20">Whole</tissue>
    </source>
</reference>
<evidence type="ECO:0000256" key="5">
    <source>
        <dbReference type="ARBA" id="ARBA00022723"/>
    </source>
</evidence>
<evidence type="ECO:0000256" key="6">
    <source>
        <dbReference type="ARBA" id="ARBA00022741"/>
    </source>
</evidence>
<accession>A0A0J7KFP4</accession>
<keyword evidence="9" id="KW-0067">ATP-binding</keyword>
<dbReference type="GO" id="GO:0003887">
    <property type="term" value="F:DNA-directed DNA polymerase activity"/>
    <property type="evidence" value="ECO:0007669"/>
    <property type="project" value="UniProtKB-KW"/>
</dbReference>
<dbReference type="SMART" id="SM00343">
    <property type="entry name" value="ZnF_C2HC"/>
    <property type="match status" value="1"/>
</dbReference>
<dbReference type="InterPro" id="IPR001584">
    <property type="entry name" value="Integrase_cat-core"/>
</dbReference>
<dbReference type="GO" id="GO:0006310">
    <property type="term" value="P:DNA recombination"/>
    <property type="evidence" value="ECO:0007669"/>
    <property type="project" value="UniProtKB-KW"/>
</dbReference>
<keyword evidence="14" id="KW-0917">Virion maturation</keyword>
<evidence type="ECO:0000259" key="18">
    <source>
        <dbReference type="PROSITE" id="PS50158"/>
    </source>
</evidence>
<dbReference type="Pfam" id="PF25597">
    <property type="entry name" value="SH3_retrovirus"/>
    <property type="match status" value="1"/>
</dbReference>
<dbReference type="PROSITE" id="PS50158">
    <property type="entry name" value="ZF_CCHC"/>
    <property type="match status" value="1"/>
</dbReference>
<keyword evidence="3" id="KW-0645">Protease</keyword>
<dbReference type="EMBL" id="LBMM01008223">
    <property type="protein sequence ID" value="KMQ89046.1"/>
    <property type="molecule type" value="Genomic_DNA"/>
</dbReference>
<evidence type="ECO:0000256" key="12">
    <source>
        <dbReference type="ARBA" id="ARBA00022918"/>
    </source>
</evidence>
<keyword evidence="12" id="KW-0695">RNA-directed DNA polymerase</keyword>
<evidence type="ECO:0000259" key="19">
    <source>
        <dbReference type="PROSITE" id="PS50994"/>
    </source>
</evidence>
<dbReference type="SUPFAM" id="SSF57756">
    <property type="entry name" value="Retrovirus zinc finger-like domains"/>
    <property type="match status" value="1"/>
</dbReference>
<keyword evidence="11" id="KW-0229">DNA integration</keyword>
<protein>
    <submittedName>
        <fullName evidence="20">Integrase core domain protein</fullName>
    </submittedName>
</protein>
<organism evidence="20 21">
    <name type="scientific">Lasius niger</name>
    <name type="common">Black garden ant</name>
    <dbReference type="NCBI Taxonomy" id="67767"/>
    <lineage>
        <taxon>Eukaryota</taxon>
        <taxon>Metazoa</taxon>
        <taxon>Ecdysozoa</taxon>
        <taxon>Arthropoda</taxon>
        <taxon>Hexapoda</taxon>
        <taxon>Insecta</taxon>
        <taxon>Pterygota</taxon>
        <taxon>Neoptera</taxon>
        <taxon>Endopterygota</taxon>
        <taxon>Hymenoptera</taxon>
        <taxon>Apocrita</taxon>
        <taxon>Aculeata</taxon>
        <taxon>Formicoidea</taxon>
        <taxon>Formicidae</taxon>
        <taxon>Formicinae</taxon>
        <taxon>Lasius</taxon>
        <taxon>Lasius</taxon>
    </lineage>
</organism>
<evidence type="ECO:0000256" key="3">
    <source>
        <dbReference type="ARBA" id="ARBA00022670"/>
    </source>
</evidence>
<evidence type="ECO:0000256" key="2">
    <source>
        <dbReference type="ARBA" id="ARBA00022612"/>
    </source>
</evidence>
<keyword evidence="15" id="KW-0233">DNA recombination</keyword>
<dbReference type="Gene3D" id="4.10.60.10">
    <property type="entry name" value="Zinc finger, CCHC-type"/>
    <property type="match status" value="1"/>
</dbReference>
<evidence type="ECO:0000256" key="13">
    <source>
        <dbReference type="ARBA" id="ARBA00022932"/>
    </source>
</evidence>
<evidence type="ECO:0000256" key="4">
    <source>
        <dbReference type="ARBA" id="ARBA00022722"/>
    </source>
</evidence>
<sequence>MADHVAKIEELAKQLSDLGQKQDETVIITKVLTSLPAKYRHVISAWDLLPTNEQTMVNLLPRLLKEEELDKGTTDLKLSDDEDTAALYSKSNKKTQGNHKKSTSSQADKQKFKGTCHYCKKPGHMKRDCYKFKANQKGGNANSVTADNSASVLTVTSEWPTINNKDVWLADSGASDHMTSREEWFTKLESVGDRERPVTLGNNKVIFAIGKGEIQFEARVADKITKYTMADVLYVPDISRNLFSLGAAAAKGAEYSGKQDVLKIYSKGKLAIFGKKFKHGLYSLDIRAVKSAESNIAQSKAVPLQVWHERLGHANYKSILELAKGEAVVGLKCSDLKTSGQHDNKFCEACIFGNQHKIPYKESENRAGAPAELIHFNVVGPMSTASLGGSTVMAVFVDDHSGFTFAYPMKDRSFIVDAIQDVLATASAAGHKVRRFRSDNAKEFKSTSLKKILQHLIVHEFSTPRNPQQNGRAKRVNRTIGEMARTMLVSANMPLYMWAEASRTAALIRNRIPLARLRGRTPYEVWTGRKPDMSMLRIFGSKAYKLIDTDRSTFSKKSLATILVGYEPGQKAYRLWEPETRNPEDSHQS</sequence>
<dbReference type="GO" id="GO:0003964">
    <property type="term" value="F:RNA-directed DNA polymerase activity"/>
    <property type="evidence" value="ECO:0007669"/>
    <property type="project" value="UniProtKB-KW"/>
</dbReference>
<dbReference type="GO" id="GO:0008233">
    <property type="term" value="F:peptidase activity"/>
    <property type="evidence" value="ECO:0007669"/>
    <property type="project" value="UniProtKB-KW"/>
</dbReference>
<comment type="caution">
    <text evidence="20">The sequence shown here is derived from an EMBL/GenBank/DDBJ whole genome shotgun (WGS) entry which is preliminary data.</text>
</comment>
<keyword evidence="16" id="KW-0862">Zinc</keyword>
<dbReference type="InterPro" id="IPR054722">
    <property type="entry name" value="PolX-like_BBD"/>
</dbReference>
<dbReference type="InterPro" id="IPR001878">
    <property type="entry name" value="Znf_CCHC"/>
</dbReference>
<dbReference type="GO" id="GO:0003676">
    <property type="term" value="F:nucleic acid binding"/>
    <property type="evidence" value="ECO:0007669"/>
    <property type="project" value="InterPro"/>
</dbReference>
<dbReference type="InterPro" id="IPR039537">
    <property type="entry name" value="Retrotran_Ty1/copia-like"/>
</dbReference>
<evidence type="ECO:0000256" key="1">
    <source>
        <dbReference type="ARBA" id="ARBA00002180"/>
    </source>
</evidence>
<proteinExistence type="predicted"/>
<evidence type="ECO:0000256" key="11">
    <source>
        <dbReference type="ARBA" id="ARBA00022908"/>
    </source>
</evidence>
<dbReference type="InterPro" id="IPR057670">
    <property type="entry name" value="SH3_retrovirus"/>
</dbReference>
<evidence type="ECO:0000313" key="20">
    <source>
        <dbReference type="EMBL" id="KMQ89046.1"/>
    </source>
</evidence>
<dbReference type="InterPro" id="IPR025724">
    <property type="entry name" value="GAG-pre-integrase_dom"/>
</dbReference>
<dbReference type="GO" id="GO:0008270">
    <property type="term" value="F:zinc ion binding"/>
    <property type="evidence" value="ECO:0007669"/>
    <property type="project" value="UniProtKB-KW"/>
</dbReference>
<keyword evidence="16" id="KW-0863">Zinc-finger</keyword>
<feature type="domain" description="CCHC-type" evidence="18">
    <location>
        <begin position="116"/>
        <end position="129"/>
    </location>
</feature>
<name>A0A0J7KFP4_LASNI</name>
<keyword evidence="13" id="KW-0808">Transferase</keyword>
<keyword evidence="4" id="KW-0540">Nuclease</keyword>
<dbReference type="STRING" id="67767.A0A0J7KFP4"/>
<keyword evidence="6" id="KW-0547">Nucleotide-binding</keyword>
<keyword evidence="5" id="KW-0479">Metal-binding</keyword>
<dbReference type="SUPFAM" id="SSF53098">
    <property type="entry name" value="Ribonuclease H-like"/>
    <property type="match status" value="1"/>
</dbReference>
<evidence type="ECO:0000256" key="15">
    <source>
        <dbReference type="ARBA" id="ARBA00023172"/>
    </source>
</evidence>
<dbReference type="InterPro" id="IPR012337">
    <property type="entry name" value="RNaseH-like_sf"/>
</dbReference>
<evidence type="ECO:0000256" key="14">
    <source>
        <dbReference type="ARBA" id="ARBA00023113"/>
    </source>
</evidence>
<evidence type="ECO:0000313" key="21">
    <source>
        <dbReference type="Proteomes" id="UP000036403"/>
    </source>
</evidence>
<dbReference type="Pfam" id="PF22936">
    <property type="entry name" value="Pol_BBD"/>
    <property type="match status" value="1"/>
</dbReference>
<dbReference type="GO" id="GO:0006508">
    <property type="term" value="P:proteolysis"/>
    <property type="evidence" value="ECO:0007669"/>
    <property type="project" value="UniProtKB-KW"/>
</dbReference>
<keyword evidence="10" id="KW-0460">Magnesium</keyword>
<dbReference type="GO" id="GO:0005524">
    <property type="term" value="F:ATP binding"/>
    <property type="evidence" value="ECO:0007669"/>
    <property type="project" value="UniProtKB-KW"/>
</dbReference>
<dbReference type="InterPro" id="IPR036397">
    <property type="entry name" value="RNaseH_sf"/>
</dbReference>
<feature type="domain" description="Integrase catalytic" evidence="19">
    <location>
        <begin position="366"/>
        <end position="530"/>
    </location>
</feature>
<feature type="compositionally biased region" description="Basic residues" evidence="17">
    <location>
        <begin position="91"/>
        <end position="102"/>
    </location>
</feature>
<keyword evidence="7" id="KW-0255">Endonuclease</keyword>
<evidence type="ECO:0000256" key="17">
    <source>
        <dbReference type="SAM" id="MobiDB-lite"/>
    </source>
</evidence>
<keyword evidence="2" id="KW-1188">Viral release from host cell</keyword>
<keyword evidence="21" id="KW-1185">Reference proteome</keyword>
<keyword evidence="13" id="KW-0548">Nucleotidyltransferase</keyword>
<evidence type="ECO:0000256" key="16">
    <source>
        <dbReference type="PROSITE-ProRule" id="PRU00047"/>
    </source>
</evidence>
<dbReference type="PANTHER" id="PTHR42648">
    <property type="entry name" value="TRANSPOSASE, PUTATIVE-RELATED"/>
    <property type="match status" value="1"/>
</dbReference>
<dbReference type="InterPro" id="IPR036875">
    <property type="entry name" value="Znf_CCHC_sf"/>
</dbReference>
<dbReference type="Proteomes" id="UP000036403">
    <property type="component" value="Unassembled WGS sequence"/>
</dbReference>
<dbReference type="Pfam" id="PF00665">
    <property type="entry name" value="rve"/>
    <property type="match status" value="1"/>
</dbReference>
<evidence type="ECO:0000256" key="9">
    <source>
        <dbReference type="ARBA" id="ARBA00022840"/>
    </source>
</evidence>
<evidence type="ECO:0000256" key="7">
    <source>
        <dbReference type="ARBA" id="ARBA00022759"/>
    </source>
</evidence>
<dbReference type="PROSITE" id="PS50994">
    <property type="entry name" value="INTEGRASE"/>
    <property type="match status" value="1"/>
</dbReference>
<evidence type="ECO:0000256" key="10">
    <source>
        <dbReference type="ARBA" id="ARBA00022842"/>
    </source>
</evidence>
<keyword evidence="8" id="KW-0378">Hydrolase</keyword>
<comment type="function">
    <text evidence="1">The aspartyl protease (PR) mediates the proteolytic cleavages of the Gag and Gag-Pol polyproteins after assembly of the VLP.</text>
</comment>
<keyword evidence="13" id="KW-0239">DNA-directed DNA polymerase</keyword>
<dbReference type="PANTHER" id="PTHR42648:SF11">
    <property type="entry name" value="TRANSPOSON TY4-P GAG-POL POLYPROTEIN"/>
    <property type="match status" value="1"/>
</dbReference>
<evidence type="ECO:0000256" key="8">
    <source>
        <dbReference type="ARBA" id="ARBA00022801"/>
    </source>
</evidence>
<dbReference type="AlphaFoldDB" id="A0A0J7KFP4"/>
<feature type="region of interest" description="Disordered" evidence="17">
    <location>
        <begin position="88"/>
        <end position="108"/>
    </location>
</feature>
<dbReference type="GO" id="GO:0004519">
    <property type="term" value="F:endonuclease activity"/>
    <property type="evidence" value="ECO:0007669"/>
    <property type="project" value="UniProtKB-KW"/>
</dbReference>
<dbReference type="Pfam" id="PF13976">
    <property type="entry name" value="gag_pre-integrs"/>
    <property type="match status" value="1"/>
</dbReference>
<dbReference type="PaxDb" id="67767-A0A0J7KFP4"/>
<dbReference type="Pfam" id="PF14223">
    <property type="entry name" value="Retrotran_gag_2"/>
    <property type="match status" value="1"/>
</dbReference>